<evidence type="ECO:0000313" key="3">
    <source>
        <dbReference type="Proteomes" id="UP001208689"/>
    </source>
</evidence>
<evidence type="ECO:0000313" key="2">
    <source>
        <dbReference type="EMBL" id="UYP48340.1"/>
    </source>
</evidence>
<feature type="transmembrane region" description="Helical" evidence="1">
    <location>
        <begin position="40"/>
        <end position="64"/>
    </location>
</feature>
<reference evidence="2" key="1">
    <citation type="submission" date="2022-09" db="EMBL/GenBank/DDBJ databases">
        <title>Actin cytoskeleton and complex cell architecture in an #Asgard archaeon.</title>
        <authorList>
            <person name="Ponce Toledo R.I."/>
            <person name="Schleper C."/>
            <person name="Rodrigues Oliveira T."/>
            <person name="Wollweber F."/>
            <person name="Xu J."/>
            <person name="Rittmann S."/>
            <person name="Klingl A."/>
            <person name="Pilhofer M."/>
        </authorList>
    </citation>
    <scope>NUCLEOTIDE SEQUENCE</scope>
    <source>
        <strain evidence="2">B-35</strain>
    </source>
</reference>
<feature type="transmembrane region" description="Helical" evidence="1">
    <location>
        <begin position="212"/>
        <end position="236"/>
    </location>
</feature>
<keyword evidence="1" id="KW-0812">Transmembrane</keyword>
<keyword evidence="3" id="KW-1185">Reference proteome</keyword>
<organism evidence="2 3">
    <name type="scientific">Candidatus Lokiarchaeum ossiferum</name>
    <dbReference type="NCBI Taxonomy" id="2951803"/>
    <lineage>
        <taxon>Archaea</taxon>
        <taxon>Promethearchaeati</taxon>
        <taxon>Promethearchaeota</taxon>
        <taxon>Promethearchaeia</taxon>
        <taxon>Promethearchaeales</taxon>
        <taxon>Promethearchaeaceae</taxon>
        <taxon>Candidatus Lokiarchaeum</taxon>
    </lineage>
</organism>
<accession>A0ABY6HXT2</accession>
<feature type="transmembrane region" description="Helical" evidence="1">
    <location>
        <begin position="70"/>
        <end position="93"/>
    </location>
</feature>
<keyword evidence="1" id="KW-0472">Membrane</keyword>
<protein>
    <submittedName>
        <fullName evidence="2">Uncharacterized protein</fullName>
    </submittedName>
</protein>
<name>A0ABY6HXT2_9ARCH</name>
<sequence>MPAGTVPVFFVLVFSTFSCFLLTIILAMKWKERRRRSVYSLRNLFFSLFLACIFLISAMIQGYITGYKLIFYRIAYTLFIGFLACSLFFLIQFGQEIFNVFKKSYNYHFIFIAILVILLILPNNYYGFPSDGKTDFGPSIRIFSSTLFVVYQTYLYALLAIKSFSAYLQVSDSYAKIGFMFIGISQVSMLANQFFLVLDVIAFTFWGNKGGYSIFTTIGWIFVGLFTFSSYMGLLLPGFLHRRELPNTSLEKVKSQLIEEDPIQVKIAEIHDRSLLVRCPTCKLTKEIVLKSELVYSIKIQEKDIMSITIEENIICPHRFQIYLDKNLQIRGFTPIDYFKG</sequence>
<evidence type="ECO:0000256" key="1">
    <source>
        <dbReference type="SAM" id="Phobius"/>
    </source>
</evidence>
<keyword evidence="1" id="KW-1133">Transmembrane helix</keyword>
<feature type="transmembrane region" description="Helical" evidence="1">
    <location>
        <begin position="105"/>
        <end position="122"/>
    </location>
</feature>
<dbReference type="EMBL" id="CP104013">
    <property type="protein sequence ID" value="UYP48340.1"/>
    <property type="molecule type" value="Genomic_DNA"/>
</dbReference>
<feature type="transmembrane region" description="Helical" evidence="1">
    <location>
        <begin position="142"/>
        <end position="161"/>
    </location>
</feature>
<proteinExistence type="predicted"/>
<feature type="transmembrane region" description="Helical" evidence="1">
    <location>
        <begin position="181"/>
        <end position="206"/>
    </location>
</feature>
<gene>
    <name evidence="2" type="ORF">NEF87_004625</name>
</gene>
<dbReference type="Proteomes" id="UP001208689">
    <property type="component" value="Chromosome"/>
</dbReference>
<feature type="transmembrane region" description="Helical" evidence="1">
    <location>
        <begin position="6"/>
        <end position="28"/>
    </location>
</feature>